<accession>A0ACD0NTM5</accession>
<protein>
    <submittedName>
        <fullName evidence="1">Uncharacterized protein</fullName>
    </submittedName>
</protein>
<dbReference type="Proteomes" id="UP000245626">
    <property type="component" value="Unassembled WGS sequence"/>
</dbReference>
<proteinExistence type="predicted"/>
<feature type="non-terminal residue" evidence="1">
    <location>
        <position position="818"/>
    </location>
</feature>
<reference evidence="1 2" key="1">
    <citation type="journal article" date="2018" name="Mol. Biol. Evol.">
        <title>Broad Genomic Sampling Reveals a Smut Pathogenic Ancestry of the Fungal Clade Ustilaginomycotina.</title>
        <authorList>
            <person name="Kijpornyongpan T."/>
            <person name="Mondo S.J."/>
            <person name="Barry K."/>
            <person name="Sandor L."/>
            <person name="Lee J."/>
            <person name="Lipzen A."/>
            <person name="Pangilinan J."/>
            <person name="LaButti K."/>
            <person name="Hainaut M."/>
            <person name="Henrissat B."/>
            <person name="Grigoriev I.V."/>
            <person name="Spatafora J.W."/>
            <person name="Aime M.C."/>
        </authorList>
    </citation>
    <scope>NUCLEOTIDE SEQUENCE [LARGE SCALE GENOMIC DNA]</scope>
    <source>
        <strain evidence="1 2">SA 807</strain>
    </source>
</reference>
<gene>
    <name evidence="1" type="ORF">IE53DRAFT_411810</name>
</gene>
<name>A0ACD0NTM5_9BASI</name>
<dbReference type="EMBL" id="KZ820085">
    <property type="protein sequence ID" value="PWN49187.1"/>
    <property type="molecule type" value="Genomic_DNA"/>
</dbReference>
<evidence type="ECO:0000313" key="2">
    <source>
        <dbReference type="Proteomes" id="UP000245626"/>
    </source>
</evidence>
<organism evidence="1 2">
    <name type="scientific">Violaceomyces palustris</name>
    <dbReference type="NCBI Taxonomy" id="1673888"/>
    <lineage>
        <taxon>Eukaryota</taxon>
        <taxon>Fungi</taxon>
        <taxon>Dikarya</taxon>
        <taxon>Basidiomycota</taxon>
        <taxon>Ustilaginomycotina</taxon>
        <taxon>Ustilaginomycetes</taxon>
        <taxon>Violaceomycetales</taxon>
        <taxon>Violaceomycetaceae</taxon>
        <taxon>Violaceomyces</taxon>
    </lineage>
</organism>
<sequence length="818" mass="91008">MEGKDPNSTSPSTFGGGGGGGEDVSVPILFKKKKKKQQNASTSFTPLKSMEDDEEGEKGEEEEEGTGSAVIFRSNTPTTTSKSTNRSRGRGVALAGGDVSKSGKLGRRDVGDGSLLDLDFSDPSLDPSPLGSISEVDLDEDGIPTEEFIRSAKERRIREKIRSAKNGGGAMEEGGREEEDFIRLDQDRGGRGRLDVGPHPDSRIVREEDEIGSGEEDHSEFTGATERISLVGGKRGKEMEKERRLKEIQDAIRGVGRGSAGMVGSRGSGVEGNQDDQEMRERVLEEGEEEEEEEEWERSQMSKMESLPGHRQRLENRERSPYRSADIPLTSPMPTLTSSSSRLKNKLKSLEQSSLSHQAIMEDAERGLEDLGKASEENKAEVGTAEEKESWFREFEGFVQSLAGFLDSKVPLLEEAERESLDILRMRNRILIRARSKVLETELTSIVGGGRLRKPDLPSSLVPFVGGEEEEEEEEEVVAMEVDEASGFGSSNGDERRADQLDHLSAPDQISYDQARQSLREKVSRILSDVKAPEYLDPCFRISGREEDPVLHPSCIVSRFKEWRTRYREEYEKAWGGLALVSVWEFWSRLEICEWDPFPSSSPSASSANASNASSATTTTMGLEGFKWYKDLDLYVHSDVYGQLEEGNTSQVGGDDEILKTMISNVLLPRLNEISEKVGLDPWNRIDNSGLARIVEMASYFLDKGDQRLESLVWSFVSNFRSQIRILCSSLEGIEQAASWSSATSSNRLLNMLSTLLSNLSEWIKIIGSVRDGVEKGHLRDSIELLTKNFLSPLLRDLDSDVEDHVRIRNKIVSLVRE</sequence>
<keyword evidence="2" id="KW-1185">Reference proteome</keyword>
<evidence type="ECO:0000313" key="1">
    <source>
        <dbReference type="EMBL" id="PWN49187.1"/>
    </source>
</evidence>